<accession>A0A6L3MYT2</accession>
<keyword evidence="13 15" id="KW-0961">Cell wall biogenesis/degradation</keyword>
<comment type="subcellular location">
    <subcellularLocation>
        <location evidence="3 15">Cytoplasm</location>
    </subcellularLocation>
</comment>
<keyword evidence="6 15" id="KW-0963">Cytoplasm</keyword>
<comment type="cofactor">
    <cofactor evidence="1">
        <name>Mn(2+)</name>
        <dbReference type="ChEBI" id="CHEBI:29035"/>
    </cofactor>
</comment>
<dbReference type="PROSITE" id="PS00844">
    <property type="entry name" value="DALA_DALA_LIGASE_2"/>
    <property type="match status" value="1"/>
</dbReference>
<evidence type="ECO:0000256" key="5">
    <source>
        <dbReference type="ARBA" id="ARBA00012216"/>
    </source>
</evidence>
<keyword evidence="7 15" id="KW-0436">Ligase</keyword>
<keyword evidence="11 15" id="KW-0573">Peptidoglycan synthesis</keyword>
<dbReference type="SUPFAM" id="SSF56059">
    <property type="entry name" value="Glutathione synthetase ATP-binding domain-like"/>
    <property type="match status" value="1"/>
</dbReference>
<evidence type="ECO:0000256" key="7">
    <source>
        <dbReference type="ARBA" id="ARBA00022598"/>
    </source>
</evidence>
<dbReference type="RefSeq" id="WP_150998805.1">
    <property type="nucleotide sequence ID" value="NZ_CABVPM010000040.1"/>
</dbReference>
<dbReference type="EC" id="6.3.2.4" evidence="5 15"/>
<dbReference type="GO" id="GO:0005829">
    <property type="term" value="C:cytosol"/>
    <property type="evidence" value="ECO:0007669"/>
    <property type="project" value="TreeGrafter"/>
</dbReference>
<dbReference type="PROSITE" id="PS00843">
    <property type="entry name" value="DALA_DALA_LIGASE_1"/>
    <property type="match status" value="1"/>
</dbReference>
<name>A0A6L3MYT2_9BURK</name>
<dbReference type="Gene3D" id="3.40.50.20">
    <property type="match status" value="1"/>
</dbReference>
<dbReference type="InterPro" id="IPR011761">
    <property type="entry name" value="ATP-grasp"/>
</dbReference>
<dbReference type="SUPFAM" id="SSF52440">
    <property type="entry name" value="PreATP-grasp domain"/>
    <property type="match status" value="1"/>
</dbReference>
<feature type="binding site" evidence="17">
    <location>
        <position position="286"/>
    </location>
    <ligand>
        <name>Mg(2+)</name>
        <dbReference type="ChEBI" id="CHEBI:18420"/>
        <label>1</label>
    </ligand>
</feature>
<evidence type="ECO:0000256" key="1">
    <source>
        <dbReference type="ARBA" id="ARBA00001936"/>
    </source>
</evidence>
<dbReference type="InterPro" id="IPR013815">
    <property type="entry name" value="ATP_grasp_subdomain_1"/>
</dbReference>
<dbReference type="InterPro" id="IPR005905">
    <property type="entry name" value="D_ala_D_ala"/>
</dbReference>
<keyword evidence="17" id="KW-0460">Magnesium</keyword>
<dbReference type="Pfam" id="PF07478">
    <property type="entry name" value="Dala_Dala_lig_C"/>
    <property type="match status" value="1"/>
</dbReference>
<dbReference type="Gene3D" id="3.30.1490.20">
    <property type="entry name" value="ATP-grasp fold, A domain"/>
    <property type="match status" value="1"/>
</dbReference>
<dbReference type="InterPro" id="IPR011127">
    <property type="entry name" value="Dala_Dala_lig_N"/>
</dbReference>
<evidence type="ECO:0000256" key="12">
    <source>
        <dbReference type="ARBA" id="ARBA00023211"/>
    </source>
</evidence>
<dbReference type="GO" id="GO:0046872">
    <property type="term" value="F:metal ion binding"/>
    <property type="evidence" value="ECO:0007669"/>
    <property type="project" value="UniProtKB-KW"/>
</dbReference>
<dbReference type="InterPro" id="IPR011095">
    <property type="entry name" value="Dala_Dala_lig_C"/>
</dbReference>
<evidence type="ECO:0000256" key="18">
    <source>
        <dbReference type="PROSITE-ProRule" id="PRU00409"/>
    </source>
</evidence>
<dbReference type="EMBL" id="VZOK01000015">
    <property type="protein sequence ID" value="KAB0638228.1"/>
    <property type="molecule type" value="Genomic_DNA"/>
</dbReference>
<comment type="pathway">
    <text evidence="15">Cell wall biogenesis; peptidoglycan biosynthesis.</text>
</comment>
<feature type="active site" evidence="16">
    <location>
        <position position="310"/>
    </location>
</feature>
<comment type="similarity">
    <text evidence="4 15">Belongs to the D-alanine--D-alanine ligase family.</text>
</comment>
<evidence type="ECO:0000256" key="8">
    <source>
        <dbReference type="ARBA" id="ARBA00022741"/>
    </source>
</evidence>
<dbReference type="GO" id="GO:0005524">
    <property type="term" value="F:ATP binding"/>
    <property type="evidence" value="ECO:0007669"/>
    <property type="project" value="UniProtKB-UniRule"/>
</dbReference>
<evidence type="ECO:0000259" key="19">
    <source>
        <dbReference type="PROSITE" id="PS50975"/>
    </source>
</evidence>
<proteinExistence type="inferred from homology"/>
<dbReference type="PANTHER" id="PTHR23132">
    <property type="entry name" value="D-ALANINE--D-ALANINE LIGASE"/>
    <property type="match status" value="1"/>
</dbReference>
<organism evidence="20 21">
    <name type="scientific">Burkholderia stagnalis</name>
    <dbReference type="NCBI Taxonomy" id="1503054"/>
    <lineage>
        <taxon>Bacteria</taxon>
        <taxon>Pseudomonadati</taxon>
        <taxon>Pseudomonadota</taxon>
        <taxon>Betaproteobacteria</taxon>
        <taxon>Burkholderiales</taxon>
        <taxon>Burkholderiaceae</taxon>
        <taxon>Burkholderia</taxon>
        <taxon>Burkholderia cepacia complex</taxon>
    </lineage>
</organism>
<dbReference type="Gene3D" id="3.30.470.20">
    <property type="entry name" value="ATP-grasp fold, B domain"/>
    <property type="match status" value="1"/>
</dbReference>
<evidence type="ECO:0000256" key="2">
    <source>
        <dbReference type="ARBA" id="ARBA00003921"/>
    </source>
</evidence>
<feature type="binding site" evidence="17">
    <location>
        <position position="299"/>
    </location>
    <ligand>
        <name>Mg(2+)</name>
        <dbReference type="ChEBI" id="CHEBI:18420"/>
        <label>2</label>
    </ligand>
</feature>
<evidence type="ECO:0000256" key="3">
    <source>
        <dbReference type="ARBA" id="ARBA00004496"/>
    </source>
</evidence>
<dbReference type="GO" id="GO:0071555">
    <property type="term" value="P:cell wall organization"/>
    <property type="evidence" value="ECO:0007669"/>
    <property type="project" value="UniProtKB-KW"/>
</dbReference>
<dbReference type="InterPro" id="IPR000291">
    <property type="entry name" value="D-Ala_lig_Van_CS"/>
</dbReference>
<sequence length="342" mass="36340">MQDSRLKVAVLFGGSSAEREVSLASAGQVITALRSLAHEVVAVDASRGRLSAEQEARVLASRVDEAPPSSEALAECRAGMPTLLPLDDLAGVDVVFLALHGGTGEDGTFQAMLEQAGVAYTGSGHLGSAIAMDKDMAKRLFVAAGIRTPHWLMAPCEADKAQQLIGYPLIVKPNREGSTVGLSLVRNPAGFEDAVRTAGRFDAEVMVEQFIAGRELTVGVLGERALTVGEIVLAPDAVFDYKAKYQAGQVREQFPADLPKDIVAAVQQTALRVHALLKLDGYSRTDFRLDPHGNLWCLEVNTLPGMTATSLLPQSAGASGIGFAQLCEQICRAGIARHRARR</sequence>
<dbReference type="HAMAP" id="MF_00047">
    <property type="entry name" value="Dala_Dala_lig"/>
    <property type="match status" value="1"/>
</dbReference>
<evidence type="ECO:0000256" key="17">
    <source>
        <dbReference type="PIRSR" id="PIRSR039102-3"/>
    </source>
</evidence>
<evidence type="ECO:0000256" key="10">
    <source>
        <dbReference type="ARBA" id="ARBA00022960"/>
    </source>
</evidence>
<dbReference type="PROSITE" id="PS50975">
    <property type="entry name" value="ATP_GRASP"/>
    <property type="match status" value="1"/>
</dbReference>
<dbReference type="InterPro" id="IPR016185">
    <property type="entry name" value="PreATP-grasp_dom_sf"/>
</dbReference>
<dbReference type="NCBIfam" id="TIGR01205">
    <property type="entry name" value="D_ala_D_alaTIGR"/>
    <property type="match status" value="1"/>
</dbReference>
<feature type="binding site" evidence="17">
    <location>
        <position position="299"/>
    </location>
    <ligand>
        <name>Mg(2+)</name>
        <dbReference type="ChEBI" id="CHEBI:18420"/>
        <label>1</label>
    </ligand>
</feature>
<evidence type="ECO:0000256" key="16">
    <source>
        <dbReference type="PIRSR" id="PIRSR039102-1"/>
    </source>
</evidence>
<comment type="cofactor">
    <cofactor evidence="17">
        <name>Mg(2+)</name>
        <dbReference type="ChEBI" id="CHEBI:18420"/>
    </cofactor>
    <cofactor evidence="17">
        <name>Mn(2+)</name>
        <dbReference type="ChEBI" id="CHEBI:29035"/>
    </cofactor>
    <text evidence="17">Binds 2 magnesium or manganese ions per subunit.</text>
</comment>
<evidence type="ECO:0000313" key="21">
    <source>
        <dbReference type="Proteomes" id="UP000473470"/>
    </source>
</evidence>
<dbReference type="NCBIfam" id="NF002528">
    <property type="entry name" value="PRK01966.1-4"/>
    <property type="match status" value="1"/>
</dbReference>
<comment type="caution">
    <text evidence="20">The sequence shown here is derived from an EMBL/GenBank/DDBJ whole genome shotgun (WGS) entry which is preliminary data.</text>
</comment>
<evidence type="ECO:0000256" key="6">
    <source>
        <dbReference type="ARBA" id="ARBA00022490"/>
    </source>
</evidence>
<evidence type="ECO:0000256" key="9">
    <source>
        <dbReference type="ARBA" id="ARBA00022840"/>
    </source>
</evidence>
<gene>
    <name evidence="15" type="primary">ddl</name>
    <name evidence="20" type="ORF">F7R25_12345</name>
</gene>
<feature type="active site" evidence="16">
    <location>
        <position position="18"/>
    </location>
</feature>
<dbReference type="GO" id="GO:0009252">
    <property type="term" value="P:peptidoglycan biosynthetic process"/>
    <property type="evidence" value="ECO:0007669"/>
    <property type="project" value="UniProtKB-UniRule"/>
</dbReference>
<reference evidence="20 21" key="1">
    <citation type="submission" date="2019-09" db="EMBL/GenBank/DDBJ databases">
        <title>Draft genome sequences of 48 bacterial type strains from the CCUG.</title>
        <authorList>
            <person name="Tunovic T."/>
            <person name="Pineiro-Iglesias B."/>
            <person name="Unosson C."/>
            <person name="Inganas E."/>
            <person name="Ohlen M."/>
            <person name="Cardew S."/>
            <person name="Jensie-Markopoulos S."/>
            <person name="Salva-Serra F."/>
            <person name="Jaen-Luchoro D."/>
            <person name="Karlsson R."/>
            <person name="Svensson-Stadler L."/>
            <person name="Chun J."/>
            <person name="Moore E."/>
        </authorList>
    </citation>
    <scope>NUCLEOTIDE SEQUENCE [LARGE SCALE GENOMIC DNA]</scope>
    <source>
        <strain evidence="20 21">CCUG 65686</strain>
    </source>
</reference>
<keyword evidence="12 17" id="KW-0464">Manganese</keyword>
<comment type="function">
    <text evidence="2 15">Cell wall formation.</text>
</comment>
<evidence type="ECO:0000256" key="4">
    <source>
        <dbReference type="ARBA" id="ARBA00010871"/>
    </source>
</evidence>
<dbReference type="NCBIfam" id="NF002378">
    <property type="entry name" value="PRK01372.1"/>
    <property type="match status" value="1"/>
</dbReference>
<dbReference type="PIRSF" id="PIRSF039102">
    <property type="entry name" value="Ddl/VanB"/>
    <property type="match status" value="1"/>
</dbReference>
<dbReference type="Proteomes" id="UP000473470">
    <property type="component" value="Unassembled WGS sequence"/>
</dbReference>
<dbReference type="GO" id="GO:0008716">
    <property type="term" value="F:D-alanine-D-alanine ligase activity"/>
    <property type="evidence" value="ECO:0007669"/>
    <property type="project" value="UniProtKB-UniRule"/>
</dbReference>
<evidence type="ECO:0000256" key="15">
    <source>
        <dbReference type="HAMAP-Rule" id="MF_00047"/>
    </source>
</evidence>
<evidence type="ECO:0000256" key="13">
    <source>
        <dbReference type="ARBA" id="ARBA00023316"/>
    </source>
</evidence>
<evidence type="ECO:0000256" key="11">
    <source>
        <dbReference type="ARBA" id="ARBA00022984"/>
    </source>
</evidence>
<evidence type="ECO:0000313" key="20">
    <source>
        <dbReference type="EMBL" id="KAB0638228.1"/>
    </source>
</evidence>
<feature type="active site" evidence="16">
    <location>
        <position position="178"/>
    </location>
</feature>
<keyword evidence="17" id="KW-0479">Metal-binding</keyword>
<comment type="catalytic activity">
    <reaction evidence="14 15">
        <text>2 D-alanine + ATP = D-alanyl-D-alanine + ADP + phosphate + H(+)</text>
        <dbReference type="Rhea" id="RHEA:11224"/>
        <dbReference type="ChEBI" id="CHEBI:15378"/>
        <dbReference type="ChEBI" id="CHEBI:30616"/>
        <dbReference type="ChEBI" id="CHEBI:43474"/>
        <dbReference type="ChEBI" id="CHEBI:57416"/>
        <dbReference type="ChEBI" id="CHEBI:57822"/>
        <dbReference type="ChEBI" id="CHEBI:456216"/>
        <dbReference type="EC" id="6.3.2.4"/>
    </reaction>
</comment>
<feature type="domain" description="ATP-grasp" evidence="19">
    <location>
        <begin position="138"/>
        <end position="332"/>
    </location>
</feature>
<feature type="binding site" evidence="17">
    <location>
        <position position="301"/>
    </location>
    <ligand>
        <name>Mg(2+)</name>
        <dbReference type="ChEBI" id="CHEBI:18420"/>
        <label>2</label>
    </ligand>
</feature>
<keyword evidence="10 15" id="KW-0133">Cell shape</keyword>
<dbReference type="PANTHER" id="PTHR23132:SF23">
    <property type="entry name" value="D-ALANINE--D-ALANINE LIGASE B"/>
    <property type="match status" value="1"/>
</dbReference>
<dbReference type="UniPathway" id="UPA00219"/>
<protein>
    <recommendedName>
        <fullName evidence="5 15">D-alanine--D-alanine ligase</fullName>
        <ecNumber evidence="5 15">6.3.2.4</ecNumber>
    </recommendedName>
    <alternativeName>
        <fullName evidence="15">D-Ala-D-Ala ligase</fullName>
    </alternativeName>
    <alternativeName>
        <fullName evidence="15">D-alanylalanine synthetase</fullName>
    </alternativeName>
</protein>
<keyword evidence="9 18" id="KW-0067">ATP-binding</keyword>
<keyword evidence="8 18" id="KW-0547">Nucleotide-binding</keyword>
<dbReference type="GO" id="GO:0008360">
    <property type="term" value="P:regulation of cell shape"/>
    <property type="evidence" value="ECO:0007669"/>
    <property type="project" value="UniProtKB-KW"/>
</dbReference>
<dbReference type="Pfam" id="PF01820">
    <property type="entry name" value="Dala_Dala_lig_N"/>
    <property type="match status" value="1"/>
</dbReference>
<evidence type="ECO:0000256" key="14">
    <source>
        <dbReference type="ARBA" id="ARBA00047614"/>
    </source>
</evidence>
<dbReference type="AlphaFoldDB" id="A0A6L3MYT2"/>